<dbReference type="AlphaFoldDB" id="A0A226WTD4"/>
<dbReference type="Proteomes" id="UP000214720">
    <property type="component" value="Unassembled WGS sequence"/>
</dbReference>
<evidence type="ECO:0000313" key="1">
    <source>
        <dbReference type="EMBL" id="OXC74465.1"/>
    </source>
</evidence>
<accession>A0A226WTD4</accession>
<sequence>MIQQSNNQRIAALRLYFPLATRARATRERRGSGIASAHLHLPIT</sequence>
<protein>
    <submittedName>
        <fullName evidence="1">Uncharacterized protein</fullName>
    </submittedName>
</protein>
<name>A0A226WTD4_CABSO</name>
<evidence type="ECO:0000313" key="2">
    <source>
        <dbReference type="Proteomes" id="UP000214720"/>
    </source>
</evidence>
<proteinExistence type="predicted"/>
<comment type="caution">
    <text evidence="1">The sequence shown here is derived from an EMBL/GenBank/DDBJ whole genome shotgun (WGS) entry which is preliminary data.</text>
</comment>
<dbReference type="EMBL" id="MTHB01000212">
    <property type="protein sequence ID" value="OXC74465.1"/>
    <property type="molecule type" value="Genomic_DNA"/>
</dbReference>
<gene>
    <name evidence="1" type="ORF">BSU04_31810</name>
</gene>
<organism evidence="1 2">
    <name type="scientific">Caballeronia sordidicola</name>
    <name type="common">Burkholderia sordidicola</name>
    <dbReference type="NCBI Taxonomy" id="196367"/>
    <lineage>
        <taxon>Bacteria</taxon>
        <taxon>Pseudomonadati</taxon>
        <taxon>Pseudomonadota</taxon>
        <taxon>Betaproteobacteria</taxon>
        <taxon>Burkholderiales</taxon>
        <taxon>Burkholderiaceae</taxon>
        <taxon>Caballeronia</taxon>
    </lineage>
</organism>
<reference evidence="2" key="1">
    <citation type="submission" date="2017-01" db="EMBL/GenBank/DDBJ databases">
        <title>Genome Analysis of Deinococcus marmoris KOPRI26562.</title>
        <authorList>
            <person name="Kim J.H."/>
            <person name="Oh H.-M."/>
        </authorList>
    </citation>
    <scope>NUCLEOTIDE SEQUENCE [LARGE SCALE GENOMIC DNA]</scope>
    <source>
        <strain evidence="2">PAMC 26633</strain>
    </source>
</reference>